<evidence type="ECO:0000313" key="2">
    <source>
        <dbReference type="EMBL" id="CAB4140979.1"/>
    </source>
</evidence>
<proteinExistence type="predicted"/>
<reference evidence="2" key="1">
    <citation type="submission" date="2020-04" db="EMBL/GenBank/DDBJ databases">
        <authorList>
            <person name="Chiriac C."/>
            <person name="Salcher M."/>
            <person name="Ghai R."/>
            <person name="Kavagutti S V."/>
        </authorList>
    </citation>
    <scope>NUCLEOTIDE SEQUENCE</scope>
</reference>
<accession>A0A6J5MB96</accession>
<evidence type="ECO:0008006" key="3">
    <source>
        <dbReference type="Google" id="ProtNLM"/>
    </source>
</evidence>
<sequence length="144" mass="15447">MTAKKRNQSAETAVEAQVGPESTGQKRGNVPPVGKRFEPGNPGRPKGSRNKLGEAFLADMLADWEEYGVQVIATVRAEKPDVYLKTVASILPQQLNVKVSDLDDLDDTELDRRIAALARALELEIGTGTAAVREGQAAPGKPLN</sequence>
<organism evidence="2">
    <name type="scientific">uncultured Caudovirales phage</name>
    <dbReference type="NCBI Taxonomy" id="2100421"/>
    <lineage>
        <taxon>Viruses</taxon>
        <taxon>Duplodnaviria</taxon>
        <taxon>Heunggongvirae</taxon>
        <taxon>Uroviricota</taxon>
        <taxon>Caudoviricetes</taxon>
        <taxon>Peduoviridae</taxon>
        <taxon>Maltschvirus</taxon>
        <taxon>Maltschvirus maltsch</taxon>
    </lineage>
</organism>
<dbReference type="EMBL" id="LR796383">
    <property type="protein sequence ID" value="CAB4140979.1"/>
    <property type="molecule type" value="Genomic_DNA"/>
</dbReference>
<protein>
    <recommendedName>
        <fullName evidence="3">DUF5681 domain-containing protein</fullName>
    </recommendedName>
</protein>
<name>A0A6J5MB96_9CAUD</name>
<evidence type="ECO:0000256" key="1">
    <source>
        <dbReference type="SAM" id="MobiDB-lite"/>
    </source>
</evidence>
<gene>
    <name evidence="2" type="ORF">UFOVP399_51</name>
</gene>
<feature type="region of interest" description="Disordered" evidence="1">
    <location>
        <begin position="1"/>
        <end position="50"/>
    </location>
</feature>